<reference evidence="2" key="1">
    <citation type="submission" date="2021-02" db="EMBL/GenBank/DDBJ databases">
        <authorList>
            <person name="Dougan E. K."/>
            <person name="Rhodes N."/>
            <person name="Thang M."/>
            <person name="Chan C."/>
        </authorList>
    </citation>
    <scope>NUCLEOTIDE SEQUENCE</scope>
</reference>
<comment type="caution">
    <text evidence="2">The sequence shown here is derived from an EMBL/GenBank/DDBJ whole genome shotgun (WGS) entry which is preliminary data.</text>
</comment>
<name>A0A812RVU7_9DINO</name>
<evidence type="ECO:0000256" key="1">
    <source>
        <dbReference type="SAM" id="Phobius"/>
    </source>
</evidence>
<evidence type="ECO:0000313" key="3">
    <source>
        <dbReference type="Proteomes" id="UP000604046"/>
    </source>
</evidence>
<keyword evidence="1" id="KW-0472">Membrane</keyword>
<dbReference type="OrthoDB" id="409840at2759"/>
<keyword evidence="3" id="KW-1185">Reference proteome</keyword>
<evidence type="ECO:0008006" key="4">
    <source>
        <dbReference type="Google" id="ProtNLM"/>
    </source>
</evidence>
<proteinExistence type="predicted"/>
<keyword evidence="1" id="KW-0812">Transmembrane</keyword>
<dbReference type="Proteomes" id="UP000604046">
    <property type="component" value="Unassembled WGS sequence"/>
</dbReference>
<feature type="transmembrane region" description="Helical" evidence="1">
    <location>
        <begin position="149"/>
        <end position="167"/>
    </location>
</feature>
<dbReference type="AlphaFoldDB" id="A0A812RVU7"/>
<protein>
    <recommendedName>
        <fullName evidence="4">Transmembrane protein</fullName>
    </recommendedName>
</protein>
<dbReference type="EMBL" id="CAJNDS010002388">
    <property type="protein sequence ID" value="CAE7457773.1"/>
    <property type="molecule type" value="Genomic_DNA"/>
</dbReference>
<evidence type="ECO:0000313" key="2">
    <source>
        <dbReference type="EMBL" id="CAE7457773.1"/>
    </source>
</evidence>
<feature type="transmembrane region" description="Helical" evidence="1">
    <location>
        <begin position="179"/>
        <end position="198"/>
    </location>
</feature>
<gene>
    <name evidence="2" type="ORF">SNAT2548_LOCUS25333</name>
</gene>
<organism evidence="2 3">
    <name type="scientific">Symbiodinium natans</name>
    <dbReference type="NCBI Taxonomy" id="878477"/>
    <lineage>
        <taxon>Eukaryota</taxon>
        <taxon>Sar</taxon>
        <taxon>Alveolata</taxon>
        <taxon>Dinophyceae</taxon>
        <taxon>Suessiales</taxon>
        <taxon>Symbiodiniaceae</taxon>
        <taxon>Symbiodinium</taxon>
    </lineage>
</organism>
<accession>A0A812RVU7</accession>
<sequence length="504" mass="57206">MRHPVLSKECSGRLLWERPDLLRQVSTSTVWRHSMKAPLCGIKLDGQPCCASPASTTCCSNPGTTCWHSPTTWLLRADPFHERRRCCLHGNVEDHCVPIEECTFSETVFWIASGAFTTTTMIVGYKLAQWLEEPGRSQCCKKGCCIAQVAFWSFVLWVLYMALPLSLLGGPHQKAPQMFVSFLTVLLLCLLVSVRGCVQRRRRRQRSEQIERRRGTLSRDADGHDRIAVLINNQDYQFYEPVFDRSMDFLEELLSSRWKVVSVANLKAAAVENSIVDQVAAKISRQSERPATVWLYISAHAQTFFGIPQFLPTDAWYWGDGISIHWLIHKLCQVSRNIECIHVIVNGCMVDCMAHATTFDWVRWCCVECCRRIEQRARKMRYTYDGCRDQVQIFVNNHFIPRSEMQLTMLFACAPGRSVPGGSEEGDLMTQKVINELLKDPKASPADFYNALHTNLWQTTRPEGGPLHPFLLTTGQLARSSDTLLSEVSTAASTSQVPPTTHRD</sequence>
<keyword evidence="1" id="KW-1133">Transmembrane helix</keyword>